<reference evidence="2" key="1">
    <citation type="submission" date="2022-11" db="UniProtKB">
        <authorList>
            <consortium name="WormBaseParasite"/>
        </authorList>
    </citation>
    <scope>IDENTIFICATION</scope>
</reference>
<proteinExistence type="predicted"/>
<dbReference type="WBParaSite" id="ES5_v2.g21039.t1">
    <property type="protein sequence ID" value="ES5_v2.g21039.t1"/>
    <property type="gene ID" value="ES5_v2.g21039"/>
</dbReference>
<dbReference type="Proteomes" id="UP000887579">
    <property type="component" value="Unplaced"/>
</dbReference>
<protein>
    <submittedName>
        <fullName evidence="2">Uncharacterized protein</fullName>
    </submittedName>
</protein>
<evidence type="ECO:0000313" key="1">
    <source>
        <dbReference type="Proteomes" id="UP000887579"/>
    </source>
</evidence>
<organism evidence="1 2">
    <name type="scientific">Panagrolaimus sp. ES5</name>
    <dbReference type="NCBI Taxonomy" id="591445"/>
    <lineage>
        <taxon>Eukaryota</taxon>
        <taxon>Metazoa</taxon>
        <taxon>Ecdysozoa</taxon>
        <taxon>Nematoda</taxon>
        <taxon>Chromadorea</taxon>
        <taxon>Rhabditida</taxon>
        <taxon>Tylenchina</taxon>
        <taxon>Panagrolaimomorpha</taxon>
        <taxon>Panagrolaimoidea</taxon>
        <taxon>Panagrolaimidae</taxon>
        <taxon>Panagrolaimus</taxon>
    </lineage>
</organism>
<sequence>MKEENCVYFLFGHGLLFSSIIFGGNTLPQKRLNASSPPAVRTPAPAKTTSEEKLTAAKKVSAEKLKTCEELKAVTKTEDDILSEETCEENFVDADDKPTVFEKVHCVVRPAVEKRKRSSKSKERKKKSCESDGEKVGEKKNKSKNKSKNNSDVPSAENDEAPKSDEKNKKKKKKKKSKSLLSKDKDATKKQIGVKDSKEKMDSKETTKDLKTPTSGNSSDTDAKLKALKGKE</sequence>
<evidence type="ECO:0000313" key="2">
    <source>
        <dbReference type="WBParaSite" id="ES5_v2.g21039.t1"/>
    </source>
</evidence>
<name>A0AC34FVL6_9BILA</name>
<accession>A0AC34FVL6</accession>